<evidence type="ECO:0000259" key="3">
    <source>
        <dbReference type="Pfam" id="PF01364"/>
    </source>
</evidence>
<proteinExistence type="predicted"/>
<dbReference type="InterPro" id="IPR001769">
    <property type="entry name" value="Gingipain"/>
</dbReference>
<protein>
    <recommendedName>
        <fullName evidence="3">Gingipain domain-containing protein</fullName>
    </recommendedName>
</protein>
<dbReference type="Proteomes" id="UP000215196">
    <property type="component" value="Chromosome 1"/>
</dbReference>
<feature type="signal peptide" evidence="2">
    <location>
        <begin position="1"/>
        <end position="19"/>
    </location>
</feature>
<feature type="chain" id="PRO_5012896118" description="Gingipain domain-containing protein" evidence="2">
    <location>
        <begin position="20"/>
        <end position="1308"/>
    </location>
</feature>
<dbReference type="NCBIfam" id="NF033707">
    <property type="entry name" value="T9SS_sortase"/>
    <property type="match status" value="1"/>
</dbReference>
<organism evidence="4 5">
    <name type="scientific">Chryseobacterium taklimakanense</name>
    <dbReference type="NCBI Taxonomy" id="536441"/>
    <lineage>
        <taxon>Bacteria</taxon>
        <taxon>Pseudomonadati</taxon>
        <taxon>Bacteroidota</taxon>
        <taxon>Flavobacteriia</taxon>
        <taxon>Flavobacteriales</taxon>
        <taxon>Weeksellaceae</taxon>
        <taxon>Chryseobacterium group</taxon>
        <taxon>Chryseobacterium</taxon>
    </lineage>
</organism>
<dbReference type="Gene3D" id="2.60.40.4070">
    <property type="match status" value="1"/>
</dbReference>
<reference evidence="4 5" key="1">
    <citation type="submission" date="2017-06" db="EMBL/GenBank/DDBJ databases">
        <authorList>
            <consortium name="Pathogen Informatics"/>
        </authorList>
    </citation>
    <scope>NUCLEOTIDE SEQUENCE [LARGE SCALE GENOMIC DNA]</scope>
    <source>
        <strain evidence="4 5">NCTC13490</strain>
    </source>
</reference>
<accession>A0A239WB26</accession>
<evidence type="ECO:0000313" key="5">
    <source>
        <dbReference type="Proteomes" id="UP000215196"/>
    </source>
</evidence>
<keyword evidence="1 2" id="KW-0732">Signal</keyword>
<dbReference type="GO" id="GO:0008234">
    <property type="term" value="F:cysteine-type peptidase activity"/>
    <property type="evidence" value="ECO:0007669"/>
    <property type="project" value="InterPro"/>
</dbReference>
<sequence length="1308" mass="146273">MRKSLLFLFFSLLCIHLHSQTISLNWEGSETVDYGLEKITYPKFSNSSYEAGDNTVYINYKAKANSTNYRITNLLWEKVSRKEIYGLIDAKLPEYDRTGISYFYDTKENSYFFNAKISALKFENNQIYRLVSFDIVSDGTTARTASVTERIGTSENPLKSGTFYKIKVDKSGVFKITKKFLTDNGINTAAINPKNFRIYGNGGTTLPEFNKDTKYAALQENAIQVIGEEDGVWNDDDYALFYAQGPHGFNLYSSGYKGYNRNGRTETRNDRSNNHINIYDDFAYYFINFDLGPGKRILTKDTAFPETPPETRFDDYKFINEEKSNLLKLGRIWVGDPITKDLAVKFTKRSPARAEDEIYYRASVVAYKAQNNNIKFNINDQNDFTQTVPNNPDAVFLKYNNYSGTATNITGNDITINIAPNTSANPNGIFYFDYAEVIYKEDLTFNDSQMNFRFYDWVENTGSTYGFSLANSSTAEQVWDVSDIANVSRKVNKSGNSAVFSAAYTADSPTFNNEFVAFKNSAAYSPAFVSKIENQDLSGLQNIDYLIITNRNFLGEAQRLADYHSKNNGFSTAVVDVEKIYNEFSSGGKDITAIRDFVSKLKNENGAALKYVLLLGDTSFDYKDKTSGNDNIVPSYQSEDSSNVTSSYVTDDYFVMTAPQTNSFLISMLPDLPIGRLPASNLAEAKLLTDKTLAYNNALPGQSSPFGEWRMNLDFVADDDYEGGGPFHNIMDETIAGNFESTTERKEYHIRKLYLDAFEAQTTAGGQRYPQVNQAISNDVGNSLYLFYFGHGGINGWAQERVLTLDEIRNFNNFSSVYSRFPLISTITCEFTLWDNPEVSSAGEQVIKIKSGGASVMITSSRAIGVPYGREFTKLFTKFIFELNSNNDFYRLGDAHLRAKREKGFDSNHLKVNFLGDPATKLSRPKELITSEIKTPVDGQIRALDFVKISGTILKEDGSVDTGFNGRVVANIFDKRLNKTTLNNDKAGGMLPLLKYTEEGSAIVKAAGKAVNGLYTVEFYVPKDINYEVGDGRILLYADNFATAKSNAHDVYSNQPYKVGGINENGIDDNEPPKVSLFMNNTNFADGGITDQNPTLLACITDNTGINSTGSGVGHDITVILDGQIVNTVVLNDFFAAGEGNGCVNLSLAEYQKGTVSYPFRNLAPGPHQLTFKVWDINNNSTTATLNFVVKDESEQKLSINKLLNWPNPFTDKTYIHFEHNCDDVLEVNVQIYTITGKLVRTISLPVSSEPFMQGYRTPRQAIEWDGKDDFGDTAGKGTYIYKVFVKSQNQDKCKGTASSVEKMVLLK</sequence>
<dbReference type="EMBL" id="LT906465">
    <property type="protein sequence ID" value="SNV31409.1"/>
    <property type="molecule type" value="Genomic_DNA"/>
</dbReference>
<evidence type="ECO:0000313" key="4">
    <source>
        <dbReference type="EMBL" id="SNV31409.1"/>
    </source>
</evidence>
<dbReference type="InterPro" id="IPR029031">
    <property type="entry name" value="Gingipain_N_sf"/>
</dbReference>
<dbReference type="Gene3D" id="3.40.50.10390">
    <property type="entry name" value="Gingipain r, domain 1"/>
    <property type="match status" value="1"/>
</dbReference>
<dbReference type="CDD" id="cd02258">
    <property type="entry name" value="Peptidase_C25_N"/>
    <property type="match status" value="1"/>
</dbReference>
<dbReference type="InterPro" id="IPR029030">
    <property type="entry name" value="Caspase-like_dom_sf"/>
</dbReference>
<dbReference type="KEGG" id="ctak:4412677_00025"/>
<keyword evidence="5" id="KW-1185">Reference proteome</keyword>
<evidence type="ECO:0000256" key="1">
    <source>
        <dbReference type="ARBA" id="ARBA00022729"/>
    </source>
</evidence>
<name>A0A239WB26_9FLAO</name>
<dbReference type="GO" id="GO:0006508">
    <property type="term" value="P:proteolysis"/>
    <property type="evidence" value="ECO:0007669"/>
    <property type="project" value="InterPro"/>
</dbReference>
<dbReference type="Pfam" id="PF01364">
    <property type="entry name" value="Peptidase_C25"/>
    <property type="match status" value="1"/>
</dbReference>
<feature type="domain" description="Gingipain" evidence="3">
    <location>
        <begin position="545"/>
        <end position="922"/>
    </location>
</feature>
<dbReference type="Gene3D" id="3.40.50.1460">
    <property type="match status" value="1"/>
</dbReference>
<evidence type="ECO:0000256" key="2">
    <source>
        <dbReference type="SAM" id="SignalP"/>
    </source>
</evidence>
<gene>
    <name evidence="4" type="ORF">SAMEA4412677_00025</name>
</gene>
<dbReference type="SUPFAM" id="SSF52129">
    <property type="entry name" value="Caspase-like"/>
    <property type="match status" value="1"/>
</dbReference>